<dbReference type="AlphaFoldDB" id="A0A8X6X440"/>
<dbReference type="EMBL" id="BMAV01004615">
    <property type="protein sequence ID" value="GFY45086.1"/>
    <property type="molecule type" value="Genomic_DNA"/>
</dbReference>
<keyword evidence="2" id="KW-1185">Reference proteome</keyword>
<evidence type="ECO:0000313" key="2">
    <source>
        <dbReference type="Proteomes" id="UP000886998"/>
    </source>
</evidence>
<gene>
    <name evidence="1" type="ORF">TNIN_5221</name>
</gene>
<evidence type="ECO:0000313" key="1">
    <source>
        <dbReference type="EMBL" id="GFY45086.1"/>
    </source>
</evidence>
<dbReference type="Proteomes" id="UP000886998">
    <property type="component" value="Unassembled WGS sequence"/>
</dbReference>
<comment type="caution">
    <text evidence="1">The sequence shown here is derived from an EMBL/GenBank/DDBJ whole genome shotgun (WGS) entry which is preliminary data.</text>
</comment>
<name>A0A8X6X440_9ARAC</name>
<proteinExistence type="predicted"/>
<organism evidence="1 2">
    <name type="scientific">Trichonephila inaurata madagascariensis</name>
    <dbReference type="NCBI Taxonomy" id="2747483"/>
    <lineage>
        <taxon>Eukaryota</taxon>
        <taxon>Metazoa</taxon>
        <taxon>Ecdysozoa</taxon>
        <taxon>Arthropoda</taxon>
        <taxon>Chelicerata</taxon>
        <taxon>Arachnida</taxon>
        <taxon>Araneae</taxon>
        <taxon>Araneomorphae</taxon>
        <taxon>Entelegynae</taxon>
        <taxon>Araneoidea</taxon>
        <taxon>Nephilidae</taxon>
        <taxon>Trichonephila</taxon>
        <taxon>Trichonephila inaurata</taxon>
    </lineage>
</organism>
<protein>
    <submittedName>
        <fullName evidence="1">Uncharacterized protein</fullName>
    </submittedName>
</protein>
<reference evidence="1" key="1">
    <citation type="submission" date="2020-08" db="EMBL/GenBank/DDBJ databases">
        <title>Multicomponent nature underlies the extraordinary mechanical properties of spider dragline silk.</title>
        <authorList>
            <person name="Kono N."/>
            <person name="Nakamura H."/>
            <person name="Mori M."/>
            <person name="Yoshida Y."/>
            <person name="Ohtoshi R."/>
            <person name="Malay A.D."/>
            <person name="Moran D.A.P."/>
            <person name="Tomita M."/>
            <person name="Numata K."/>
            <person name="Arakawa K."/>
        </authorList>
    </citation>
    <scope>NUCLEOTIDE SEQUENCE</scope>
</reference>
<sequence>MWSAILERGRGWAPIITDEPHFHLSSARHPPFILRTPFSSEASRKEETSLFSLKRTEELFLHLSGRDLAEREFLFLPLFLGSRLLPFFLQWMEESGCVAGKEMGWNHFSLPPLR</sequence>
<accession>A0A8X6X440</accession>